<proteinExistence type="predicted"/>
<name>A0A0R3LQY2_9BRAD</name>
<dbReference type="RefSeq" id="WP_057850255.1">
    <property type="nucleotide sequence ID" value="NZ_LLXX01000066.1"/>
</dbReference>
<organism evidence="1 2">
    <name type="scientific">Bradyrhizobium valentinum</name>
    <dbReference type="NCBI Taxonomy" id="1518501"/>
    <lineage>
        <taxon>Bacteria</taxon>
        <taxon>Pseudomonadati</taxon>
        <taxon>Pseudomonadota</taxon>
        <taxon>Alphaproteobacteria</taxon>
        <taxon>Hyphomicrobiales</taxon>
        <taxon>Nitrobacteraceae</taxon>
        <taxon>Bradyrhizobium</taxon>
    </lineage>
</organism>
<sequence length="212" mass="22796">MPIPLPSSGSHTWSESTSEGLRELAASTHLTRFAARLDGRLSASTLVRLQKSSRLQVRLAEMLLGNEMDSNGSNWGNDLLLGHDPNRAALLAGSIWHARSLLKLVSKQHLAILLDRIGAEAHAFGIRNLASAVAITATADPEQLSQQIERNGHACLGAWLDEASALDRARVLLRLPMGTAAENPAAEHRNAAGPLLSLVIAHLSRETPRHDS</sequence>
<dbReference type="STRING" id="1518501.CQ10_34420"/>
<evidence type="ECO:0000313" key="1">
    <source>
        <dbReference type="EMBL" id="KRR09310.1"/>
    </source>
</evidence>
<reference evidence="1 2" key="1">
    <citation type="submission" date="2014-03" db="EMBL/GenBank/DDBJ databases">
        <title>Bradyrhizobium valentinum sp. nov., isolated from effective nodules of Lupinus mariae-josephae, a lupine endemic of basic-lime soils in Eastern Spain.</title>
        <authorList>
            <person name="Duran D."/>
            <person name="Rey L."/>
            <person name="Navarro A."/>
            <person name="Busquets A."/>
            <person name="Imperial J."/>
            <person name="Ruiz-Argueso T."/>
        </authorList>
    </citation>
    <scope>NUCLEOTIDE SEQUENCE [LARGE SCALE GENOMIC DNA]</scope>
    <source>
        <strain evidence="1 2">LmjM3</strain>
    </source>
</reference>
<evidence type="ECO:0000313" key="2">
    <source>
        <dbReference type="Proteomes" id="UP000051913"/>
    </source>
</evidence>
<dbReference type="EMBL" id="LLXX01000066">
    <property type="protein sequence ID" value="KRR09310.1"/>
    <property type="molecule type" value="Genomic_DNA"/>
</dbReference>
<accession>A0A0R3LQY2</accession>
<gene>
    <name evidence="1" type="ORF">CP49_21045</name>
</gene>
<protein>
    <submittedName>
        <fullName evidence="1">Nodulation protein NolU</fullName>
    </submittedName>
</protein>
<dbReference type="AlphaFoldDB" id="A0A0R3LQY2"/>
<comment type="caution">
    <text evidence="1">The sequence shown here is derived from an EMBL/GenBank/DDBJ whole genome shotgun (WGS) entry which is preliminary data.</text>
</comment>
<dbReference type="Proteomes" id="UP000051913">
    <property type="component" value="Unassembled WGS sequence"/>
</dbReference>
<keyword evidence="2" id="KW-1185">Reference proteome</keyword>